<name>A0A212LA51_9HYPH</name>
<evidence type="ECO:0000256" key="1">
    <source>
        <dbReference type="SAM" id="MobiDB-lite"/>
    </source>
</evidence>
<gene>
    <name evidence="2" type="ORF">KL86PLE_130191</name>
</gene>
<feature type="compositionally biased region" description="Low complexity" evidence="1">
    <location>
        <begin position="1"/>
        <end position="12"/>
    </location>
</feature>
<dbReference type="AlphaFoldDB" id="A0A212LA51"/>
<organism evidence="2">
    <name type="scientific">uncultured Pleomorphomonas sp</name>
    <dbReference type="NCBI Taxonomy" id="442121"/>
    <lineage>
        <taxon>Bacteria</taxon>
        <taxon>Pseudomonadati</taxon>
        <taxon>Pseudomonadota</taxon>
        <taxon>Alphaproteobacteria</taxon>
        <taxon>Hyphomicrobiales</taxon>
        <taxon>Pleomorphomonadaceae</taxon>
        <taxon>Pleomorphomonas</taxon>
        <taxon>environmental samples</taxon>
    </lineage>
</organism>
<reference evidence="2" key="1">
    <citation type="submission" date="2016-08" db="EMBL/GenBank/DDBJ databases">
        <authorList>
            <person name="Seilhamer J.J."/>
        </authorList>
    </citation>
    <scope>NUCLEOTIDE SEQUENCE</scope>
    <source>
        <strain evidence="2">86</strain>
    </source>
</reference>
<dbReference type="EMBL" id="FMJD01000005">
    <property type="protein sequence ID" value="SCM74367.1"/>
    <property type="molecule type" value="Genomic_DNA"/>
</dbReference>
<protein>
    <submittedName>
        <fullName evidence="2">Uncharacterized protein</fullName>
    </submittedName>
</protein>
<feature type="region of interest" description="Disordered" evidence="1">
    <location>
        <begin position="1"/>
        <end position="23"/>
    </location>
</feature>
<sequence>MSWAWWPSSWSAMPPPTSKRPRWRKIPARPARYSPNCWAASEFGNKKGVRMGDPDALISSRPAAYRENGGHALSADRMACLKLGNHADAARMPAAFELGVEEFVDDHQRQILADHAGAEGQHVGVVVLARQLGGIGLRTDDAADALELVGGERDAEAGAADGDAELRPSGQYHPRRLLAPLGIVGALGGRRTDILDRVAARLEVSHDSLPEVDAGVVGGDDDLGLVAHGLAPMLLSNCPAPRNAEESQLPLTLMYDKFQHPGRERRLRANTHDGKTLDRAPASQERFTVAC</sequence>
<proteinExistence type="predicted"/>
<evidence type="ECO:0000313" key="2">
    <source>
        <dbReference type="EMBL" id="SCM74367.1"/>
    </source>
</evidence>
<accession>A0A212LA51</accession>